<dbReference type="InterPro" id="IPR038695">
    <property type="entry name" value="Saro_0823-like_sf"/>
</dbReference>
<dbReference type="AlphaFoldDB" id="A0A7C4ATH3"/>
<organism evidence="2">
    <name type="scientific">Desulfomonile tiedjei</name>
    <dbReference type="NCBI Taxonomy" id="2358"/>
    <lineage>
        <taxon>Bacteria</taxon>
        <taxon>Pseudomonadati</taxon>
        <taxon>Thermodesulfobacteriota</taxon>
        <taxon>Desulfomonilia</taxon>
        <taxon>Desulfomonilales</taxon>
        <taxon>Desulfomonilaceae</taxon>
        <taxon>Desulfomonile</taxon>
    </lineage>
</organism>
<accession>A0A7C4ATH3</accession>
<dbReference type="PANTHER" id="PTHR37953">
    <property type="entry name" value="UPF0127 PROTEIN MJ1496"/>
    <property type="match status" value="1"/>
</dbReference>
<feature type="chain" id="PRO_5028054229" evidence="1">
    <location>
        <begin position="25"/>
        <end position="158"/>
    </location>
</feature>
<gene>
    <name evidence="2" type="ORF">ENV54_13440</name>
</gene>
<dbReference type="EMBL" id="DTGT01000439">
    <property type="protein sequence ID" value="HGH62286.1"/>
    <property type="molecule type" value="Genomic_DNA"/>
</dbReference>
<evidence type="ECO:0000256" key="1">
    <source>
        <dbReference type="SAM" id="SignalP"/>
    </source>
</evidence>
<feature type="signal peptide" evidence="1">
    <location>
        <begin position="1"/>
        <end position="24"/>
    </location>
</feature>
<evidence type="ECO:0000313" key="2">
    <source>
        <dbReference type="EMBL" id="HGH62286.1"/>
    </source>
</evidence>
<dbReference type="InterPro" id="IPR003795">
    <property type="entry name" value="DUF192"/>
</dbReference>
<dbReference type="Pfam" id="PF02643">
    <property type="entry name" value="DUF192"/>
    <property type="match status" value="1"/>
</dbReference>
<dbReference type="PANTHER" id="PTHR37953:SF1">
    <property type="entry name" value="UPF0127 PROTEIN MJ1496"/>
    <property type="match status" value="1"/>
</dbReference>
<sequence length="158" mass="17819">MKTIISLLVILLLVCAGGSSASFAENHQPVRQSTDPRQLDRKRVSITLGEKTIHAVVADQEKTLLEGLLGWDRITDEEGMLLDFGRSGQYAIHMQGMKFPIDALWIDANGEVKLIYEQIQPNSGRIYPSVYSCRYCLEIQSGFCKRYGVKEGDKIRLR</sequence>
<reference evidence="2" key="1">
    <citation type="journal article" date="2020" name="mSystems">
        <title>Genome- and Community-Level Interaction Insights into Carbon Utilization and Element Cycling Functions of Hydrothermarchaeota in Hydrothermal Sediment.</title>
        <authorList>
            <person name="Zhou Z."/>
            <person name="Liu Y."/>
            <person name="Xu W."/>
            <person name="Pan J."/>
            <person name="Luo Z.H."/>
            <person name="Li M."/>
        </authorList>
    </citation>
    <scope>NUCLEOTIDE SEQUENCE [LARGE SCALE GENOMIC DNA]</scope>
    <source>
        <strain evidence="2">SpSt-769</strain>
    </source>
</reference>
<proteinExistence type="predicted"/>
<comment type="caution">
    <text evidence="2">The sequence shown here is derived from an EMBL/GenBank/DDBJ whole genome shotgun (WGS) entry which is preliminary data.</text>
</comment>
<name>A0A7C4ATH3_9BACT</name>
<dbReference type="Gene3D" id="2.60.120.1140">
    <property type="entry name" value="Protein of unknown function DUF192"/>
    <property type="match status" value="1"/>
</dbReference>
<keyword evidence="1" id="KW-0732">Signal</keyword>
<protein>
    <submittedName>
        <fullName evidence="2">DUF192 domain-containing protein</fullName>
    </submittedName>
</protein>